<name>A0ABP7W6L0_9FLAO</name>
<dbReference type="RefSeq" id="WP_344817388.1">
    <property type="nucleotide sequence ID" value="NZ_BAABCT010000015.1"/>
</dbReference>
<gene>
    <name evidence="1" type="ORF">GCM10022389_28940</name>
</gene>
<proteinExistence type="predicted"/>
<organism evidence="1 2">
    <name type="scientific">Flavobacterium cheonanense</name>
    <dbReference type="NCBI Taxonomy" id="706183"/>
    <lineage>
        <taxon>Bacteria</taxon>
        <taxon>Pseudomonadati</taxon>
        <taxon>Bacteroidota</taxon>
        <taxon>Flavobacteriia</taxon>
        <taxon>Flavobacteriales</taxon>
        <taxon>Flavobacteriaceae</taxon>
        <taxon>Flavobacterium</taxon>
    </lineage>
</organism>
<reference evidence="2" key="1">
    <citation type="journal article" date="2019" name="Int. J. Syst. Evol. Microbiol.">
        <title>The Global Catalogue of Microorganisms (GCM) 10K type strain sequencing project: providing services to taxonomists for standard genome sequencing and annotation.</title>
        <authorList>
            <consortium name="The Broad Institute Genomics Platform"/>
            <consortium name="The Broad Institute Genome Sequencing Center for Infectious Disease"/>
            <person name="Wu L."/>
            <person name="Ma J."/>
        </authorList>
    </citation>
    <scope>NUCLEOTIDE SEQUENCE [LARGE SCALE GENOMIC DNA]</scope>
    <source>
        <strain evidence="2">JCM 17069</strain>
    </source>
</reference>
<evidence type="ECO:0000313" key="1">
    <source>
        <dbReference type="EMBL" id="GAA4081061.1"/>
    </source>
</evidence>
<sequence length="153" mass="17448">MKKSIIYLGILSTVLLNTMSANEIILDQQNIENDIVRTESKSNFNLISNSKIEKPEIKFESESKIKESIAVISSNYVKSIEEVIEENKKITESPEEEYLPLNLGLSIEEIINLDNQIIESTISNEVYPLDFEVINSKQAINTYEFRSKDALKS</sequence>
<dbReference type="EMBL" id="BAABCT010000015">
    <property type="protein sequence ID" value="GAA4081061.1"/>
    <property type="molecule type" value="Genomic_DNA"/>
</dbReference>
<protein>
    <submittedName>
        <fullName evidence="1">Uncharacterized protein</fullName>
    </submittedName>
</protein>
<keyword evidence="2" id="KW-1185">Reference proteome</keyword>
<accession>A0ABP7W6L0</accession>
<comment type="caution">
    <text evidence="1">The sequence shown here is derived from an EMBL/GenBank/DDBJ whole genome shotgun (WGS) entry which is preliminary data.</text>
</comment>
<dbReference type="Proteomes" id="UP001500367">
    <property type="component" value="Unassembled WGS sequence"/>
</dbReference>
<evidence type="ECO:0000313" key="2">
    <source>
        <dbReference type="Proteomes" id="UP001500367"/>
    </source>
</evidence>